<evidence type="ECO:0000313" key="5">
    <source>
        <dbReference type="Proteomes" id="UP001549145"/>
    </source>
</evidence>
<dbReference type="InterPro" id="IPR036676">
    <property type="entry name" value="PurM-like_C_sf"/>
</dbReference>
<feature type="domain" description="PurM-like C-terminal" evidence="3">
    <location>
        <begin position="203"/>
        <end position="297"/>
    </location>
</feature>
<comment type="caution">
    <text evidence="4">The sequence shown here is derived from an EMBL/GenBank/DDBJ whole genome shotgun (WGS) entry which is preliminary data.</text>
</comment>
<protein>
    <submittedName>
        <fullName evidence="4">AIR synthase-related protein</fullName>
    </submittedName>
</protein>
<dbReference type="Proteomes" id="UP001549145">
    <property type="component" value="Unassembled WGS sequence"/>
</dbReference>
<keyword evidence="5" id="KW-1185">Reference proteome</keyword>
<dbReference type="RefSeq" id="WP_238282540.1">
    <property type="nucleotide sequence ID" value="NZ_BPQL01000178.1"/>
</dbReference>
<evidence type="ECO:0000256" key="1">
    <source>
        <dbReference type="ARBA" id="ARBA00022977"/>
    </source>
</evidence>
<organism evidence="4 5">
    <name type="scientific">Methylobacterium goesingense</name>
    <dbReference type="NCBI Taxonomy" id="243690"/>
    <lineage>
        <taxon>Bacteria</taxon>
        <taxon>Pseudomonadati</taxon>
        <taxon>Pseudomonadota</taxon>
        <taxon>Alphaproteobacteria</taxon>
        <taxon>Hyphomicrobiales</taxon>
        <taxon>Methylobacteriaceae</taxon>
        <taxon>Methylobacterium</taxon>
    </lineage>
</organism>
<proteinExistence type="predicted"/>
<name>A0ABV2LC76_9HYPH</name>
<dbReference type="EMBL" id="JBEPMM010000028">
    <property type="protein sequence ID" value="MET3695449.1"/>
    <property type="molecule type" value="Genomic_DNA"/>
</dbReference>
<accession>A0ABV2LC76</accession>
<dbReference type="PIRSF" id="PIRSF036540">
    <property type="entry name" value="UCP036540_AIR"/>
    <property type="match status" value="1"/>
</dbReference>
<dbReference type="SUPFAM" id="SSF56042">
    <property type="entry name" value="PurM C-terminal domain-like"/>
    <property type="match status" value="1"/>
</dbReference>
<evidence type="ECO:0000259" key="3">
    <source>
        <dbReference type="Pfam" id="PF02769"/>
    </source>
</evidence>
<evidence type="ECO:0000313" key="4">
    <source>
        <dbReference type="EMBL" id="MET3695449.1"/>
    </source>
</evidence>
<dbReference type="InterPro" id="IPR011413">
    <property type="entry name" value="UCP036540_AIR"/>
</dbReference>
<dbReference type="PANTHER" id="PTHR30270">
    <property type="entry name" value="THIAMINE-MONOPHOSPHATE KINASE"/>
    <property type="match status" value="1"/>
</dbReference>
<reference evidence="4 5" key="1">
    <citation type="submission" date="2024-06" db="EMBL/GenBank/DDBJ databases">
        <title>Genomic Encyclopedia of Type Strains, Phase IV (KMG-IV): sequencing the most valuable type-strain genomes for metagenomic binning, comparative biology and taxonomic classification.</title>
        <authorList>
            <person name="Goeker M."/>
        </authorList>
    </citation>
    <scope>NUCLEOTIDE SEQUENCE [LARGE SCALE GENOMIC DNA]</scope>
    <source>
        <strain evidence="4 5">DSM 21331</strain>
    </source>
</reference>
<dbReference type="Pfam" id="PF02769">
    <property type="entry name" value="AIRS_C"/>
    <property type="match status" value="1"/>
</dbReference>
<dbReference type="Pfam" id="PF00586">
    <property type="entry name" value="AIRS"/>
    <property type="match status" value="1"/>
</dbReference>
<evidence type="ECO:0000259" key="2">
    <source>
        <dbReference type="Pfam" id="PF00586"/>
    </source>
</evidence>
<dbReference type="SUPFAM" id="SSF55326">
    <property type="entry name" value="PurM N-terminal domain-like"/>
    <property type="match status" value="1"/>
</dbReference>
<dbReference type="Gene3D" id="3.30.1330.10">
    <property type="entry name" value="PurM-like, N-terminal domain"/>
    <property type="match status" value="1"/>
</dbReference>
<keyword evidence="1" id="KW-0784">Thiamine biosynthesis</keyword>
<dbReference type="InterPro" id="IPR010918">
    <property type="entry name" value="PurM-like_C_dom"/>
</dbReference>
<dbReference type="Gene3D" id="3.90.650.10">
    <property type="entry name" value="PurM-like C-terminal domain"/>
    <property type="match status" value="1"/>
</dbReference>
<dbReference type="InterPro" id="IPR036921">
    <property type="entry name" value="PurM-like_N_sf"/>
</dbReference>
<feature type="domain" description="PurM-like N-terminal" evidence="2">
    <location>
        <begin position="45"/>
        <end position="149"/>
    </location>
</feature>
<dbReference type="NCBIfam" id="TIGR04049">
    <property type="entry name" value="AIR_rel_sll0787"/>
    <property type="match status" value="1"/>
</dbReference>
<dbReference type="PANTHER" id="PTHR30270:SF0">
    <property type="entry name" value="THIAMINE-MONOPHOSPHATE KINASE"/>
    <property type="match status" value="1"/>
</dbReference>
<dbReference type="CDD" id="cd02192">
    <property type="entry name" value="PurM-like3"/>
    <property type="match status" value="1"/>
</dbReference>
<dbReference type="InterPro" id="IPR016188">
    <property type="entry name" value="PurM-like_N"/>
</dbReference>
<dbReference type="InterPro" id="IPR006283">
    <property type="entry name" value="ThiL-like"/>
</dbReference>
<dbReference type="InterPro" id="IPR024030">
    <property type="entry name" value="AIR_synthase-rel_sll0787"/>
</dbReference>
<sequence length="331" mass="34390">MMAAVDLKTLASQIRDARGLAHKRDIDAVVTRLGLGRRHAAVPVGDDCAAIPDGDGHLLLAIEGFIDSFVAADPYFAGYCGIMVNLSDVAAMGGRPLAVVDALWSRDAASADPILAGLSDAAALYGVPVVGGHTNTRSETGNLAVAVLGRAGTRLLTSFDAAPGDDLIAAIDLRGRFRDPHPYWDASTGSPGERLRGDLALLPGLAEDGLCRAAKDISMAGVVGTALMLLECSQVGAVIDLDAIPRPDDVPMARWLAAFPSYGYLLSVSPADTPAVLDRFAGRDITADVIGTIDASRVARIRNSADAEAMVWDFVDSPLIGCGRDDAEASA</sequence>
<gene>
    <name evidence="4" type="ORF">ABID43_005017</name>
</gene>